<dbReference type="InterPro" id="IPR036390">
    <property type="entry name" value="WH_DNA-bd_sf"/>
</dbReference>
<dbReference type="PROSITE" id="PS51078">
    <property type="entry name" value="ICLR_ED"/>
    <property type="match status" value="1"/>
</dbReference>
<accession>A0A7D4UFI7</accession>
<dbReference type="GO" id="GO:0045892">
    <property type="term" value="P:negative regulation of DNA-templated transcription"/>
    <property type="evidence" value="ECO:0007669"/>
    <property type="project" value="TreeGrafter"/>
</dbReference>
<dbReference type="PANTHER" id="PTHR30136">
    <property type="entry name" value="HELIX-TURN-HELIX TRANSCRIPTIONAL REGULATOR, ICLR FAMILY"/>
    <property type="match status" value="1"/>
</dbReference>
<dbReference type="GO" id="GO:0003700">
    <property type="term" value="F:DNA-binding transcription factor activity"/>
    <property type="evidence" value="ECO:0007669"/>
    <property type="project" value="TreeGrafter"/>
</dbReference>
<reference evidence="6 7" key="1">
    <citation type="submission" date="2020-05" db="EMBL/GenBank/DDBJ databases">
        <title>Strain PA2F3 complete genome.</title>
        <authorList>
            <person name="Kim Y.-S."/>
            <person name="Kim S.-J."/>
            <person name="Jung H.-k."/>
            <person name="Kim S.-E."/>
            <person name="Kim K.-H."/>
        </authorList>
    </citation>
    <scope>NUCLEOTIDE SEQUENCE [LARGE SCALE GENOMIC DNA]</scope>
    <source>
        <strain evidence="6 7">PA2F3</strain>
    </source>
</reference>
<dbReference type="Pfam" id="PF01614">
    <property type="entry name" value="IclR_C"/>
    <property type="match status" value="1"/>
</dbReference>
<dbReference type="InterPro" id="IPR005471">
    <property type="entry name" value="Tscrpt_reg_IclR_N"/>
</dbReference>
<dbReference type="RefSeq" id="WP_172988722.1">
    <property type="nucleotide sequence ID" value="NZ_CP054038.1"/>
</dbReference>
<dbReference type="Gene3D" id="1.10.10.10">
    <property type="entry name" value="Winged helix-like DNA-binding domain superfamily/Winged helix DNA-binding domain"/>
    <property type="match status" value="1"/>
</dbReference>
<dbReference type="InterPro" id="IPR050707">
    <property type="entry name" value="HTH_MetabolicPath_Reg"/>
</dbReference>
<keyword evidence="1" id="KW-0805">Transcription regulation</keyword>
<sequence length="253" mass="27071">MRIADWTEAVSVLDRVTAVFDAFGDDEEGLGISELARRASIPKSTVSRIAAELVAERLLDREGDKFYLGVRLFELGQTVAHPRRLRRLSHSVMAELRDVTGQSVQLAVLEGADVVYLAILRSEPAFRPHAVVGGRLPAHATALGKALLAYAPPGVIDRVVQGGLTRRTPHTLTDPQALRDELRQIRSAGVASEKEECVLGRSCTAAVVFGHDGSPLAAVSVAGTVESVSTERLGPVVRAAAAALTRRISDREA</sequence>
<feature type="domain" description="HTH iclR-type" evidence="4">
    <location>
        <begin position="10"/>
        <end position="70"/>
    </location>
</feature>
<dbReference type="InterPro" id="IPR036388">
    <property type="entry name" value="WH-like_DNA-bd_sf"/>
</dbReference>
<dbReference type="SUPFAM" id="SSF55781">
    <property type="entry name" value="GAF domain-like"/>
    <property type="match status" value="1"/>
</dbReference>
<evidence type="ECO:0000259" key="5">
    <source>
        <dbReference type="PROSITE" id="PS51078"/>
    </source>
</evidence>
<evidence type="ECO:0000313" key="6">
    <source>
        <dbReference type="EMBL" id="QKJ18329.1"/>
    </source>
</evidence>
<evidence type="ECO:0000259" key="4">
    <source>
        <dbReference type="PROSITE" id="PS51077"/>
    </source>
</evidence>
<dbReference type="InterPro" id="IPR029016">
    <property type="entry name" value="GAF-like_dom_sf"/>
</dbReference>
<feature type="domain" description="IclR-ED" evidence="5">
    <location>
        <begin position="71"/>
        <end position="250"/>
    </location>
</feature>
<dbReference type="AlphaFoldDB" id="A0A7D4UFI7"/>
<evidence type="ECO:0000256" key="1">
    <source>
        <dbReference type="ARBA" id="ARBA00023015"/>
    </source>
</evidence>
<dbReference type="Gene3D" id="3.30.450.40">
    <property type="match status" value="1"/>
</dbReference>
<evidence type="ECO:0000256" key="2">
    <source>
        <dbReference type="ARBA" id="ARBA00023125"/>
    </source>
</evidence>
<dbReference type="EMBL" id="CP054038">
    <property type="protein sequence ID" value="QKJ18329.1"/>
    <property type="molecule type" value="Genomic_DNA"/>
</dbReference>
<evidence type="ECO:0000256" key="3">
    <source>
        <dbReference type="ARBA" id="ARBA00023163"/>
    </source>
</evidence>
<keyword evidence="2" id="KW-0238">DNA-binding</keyword>
<gene>
    <name evidence="6" type="ORF">HQM25_02210</name>
</gene>
<dbReference type="InterPro" id="IPR014757">
    <property type="entry name" value="Tscrpt_reg_IclR_C"/>
</dbReference>
<dbReference type="SMART" id="SM00346">
    <property type="entry name" value="HTH_ICLR"/>
    <property type="match status" value="1"/>
</dbReference>
<dbReference type="GO" id="GO:0003677">
    <property type="term" value="F:DNA binding"/>
    <property type="evidence" value="ECO:0007669"/>
    <property type="project" value="UniProtKB-KW"/>
</dbReference>
<dbReference type="SUPFAM" id="SSF46785">
    <property type="entry name" value="Winged helix' DNA-binding domain"/>
    <property type="match status" value="1"/>
</dbReference>
<dbReference type="Pfam" id="PF09339">
    <property type="entry name" value="HTH_IclR"/>
    <property type="match status" value="1"/>
</dbReference>
<organism evidence="6 7">
    <name type="scientific">Microbacterium hominis</name>
    <dbReference type="NCBI Taxonomy" id="162426"/>
    <lineage>
        <taxon>Bacteria</taxon>
        <taxon>Bacillati</taxon>
        <taxon>Actinomycetota</taxon>
        <taxon>Actinomycetes</taxon>
        <taxon>Micrococcales</taxon>
        <taxon>Microbacteriaceae</taxon>
        <taxon>Microbacterium</taxon>
    </lineage>
</organism>
<evidence type="ECO:0000313" key="7">
    <source>
        <dbReference type="Proteomes" id="UP000502498"/>
    </source>
</evidence>
<dbReference type="Proteomes" id="UP000502498">
    <property type="component" value="Chromosome"/>
</dbReference>
<protein>
    <submittedName>
        <fullName evidence="6">IclR family transcriptional regulator</fullName>
    </submittedName>
</protein>
<dbReference type="PROSITE" id="PS51077">
    <property type="entry name" value="HTH_ICLR"/>
    <property type="match status" value="1"/>
</dbReference>
<proteinExistence type="predicted"/>
<keyword evidence="3" id="KW-0804">Transcription</keyword>
<name>A0A7D4UFI7_9MICO</name>
<dbReference type="PANTHER" id="PTHR30136:SF24">
    <property type="entry name" value="HTH-TYPE TRANSCRIPTIONAL REPRESSOR ALLR"/>
    <property type="match status" value="1"/>
</dbReference>